<dbReference type="GO" id="GO:0008270">
    <property type="term" value="F:zinc ion binding"/>
    <property type="evidence" value="ECO:0007669"/>
    <property type="project" value="InterPro"/>
</dbReference>
<dbReference type="RefSeq" id="XP_046072941.1">
    <property type="nucleotide sequence ID" value="XM_046215856.1"/>
</dbReference>
<dbReference type="Gene3D" id="4.10.240.10">
    <property type="entry name" value="Zn(2)-C6 fungal-type DNA-binding domain"/>
    <property type="match status" value="1"/>
</dbReference>
<name>A0AAD4KSP1_9EURO</name>
<feature type="region of interest" description="Disordered" evidence="7">
    <location>
        <begin position="1"/>
        <end position="23"/>
    </location>
</feature>
<dbReference type="SUPFAM" id="SSF57701">
    <property type="entry name" value="Zn2/Cys6 DNA-binding domain"/>
    <property type="match status" value="1"/>
</dbReference>
<keyword evidence="3" id="KW-0805">Transcription regulation</keyword>
<feature type="region of interest" description="Disordered" evidence="7">
    <location>
        <begin position="99"/>
        <end position="136"/>
    </location>
</feature>
<dbReference type="Proteomes" id="UP001201262">
    <property type="component" value="Unassembled WGS sequence"/>
</dbReference>
<dbReference type="CDD" id="cd00067">
    <property type="entry name" value="GAL4"/>
    <property type="match status" value="1"/>
</dbReference>
<dbReference type="SMART" id="SM00066">
    <property type="entry name" value="GAL4"/>
    <property type="match status" value="1"/>
</dbReference>
<protein>
    <recommendedName>
        <fullName evidence="8">Zn(2)-C6 fungal-type domain-containing protein</fullName>
    </recommendedName>
</protein>
<dbReference type="PANTHER" id="PTHR31001:SF74">
    <property type="entry name" value="ZN(II)2CYS6 TRANSCRIPTION FACTOR (EUROFUNG)"/>
    <property type="match status" value="1"/>
</dbReference>
<sequence length="705" mass="79957">MLPEESSNTSPPQRTNRRSKPQLSCHLCRRRKLRCNRQKPCSSCTARGLALSCKYPSQNGRSSPEGIQIHHTEAPRTRASIRDRVVQLEEMVVSLIQNPSHEGSRPISVIRTGDTEGENPEEATHTTPLSDVENSPSRGSMIFGSSGPHYVSGTHWAAILDSITDLKEHLEQQEGEHVTAPPYMPHVLLLYGCESISKEDILQALPPKVNVDRFVSQYFNRLDLAPLCLHSGQFQREYEKFWNAPSEAPIMWLALLFSMICLSVLASNVISSSPYVETNGSLVNMYREKIVQCLTLGEYTKPGRYTLEALYNYMVIEYSIKNDANKDICVLIGILINLAIQMGYHRDPSHFPEISPFTGEMRRRIWATLLQGDILITSQAGMPRIIKEGQWDTIEPRNLHDFDFNESTLELPPSRPETEVTDSSLVIARQRILTALGNIADLTTTVQPYSYAEVMEMDRFLYSAESRLPSPFRMNSIGSAVTDSPQIILNRLFIRLMFHKGQIMLHRKYLHVRCRSSLDEENNYAYSRKSCLEAALKALEIQRVFFEETGPNGYLHELCWKFSSFVNHEFLTATMVLCFFARHGLEESSTSLLISQEKILDVLDNAHEIWVKLSESSKEAQRASDALGVLLAKLKGNHPAIDNNLDLTLRKNQLEPLNLTNRSLDSPMTSLDFAHFEHTLQLDEPFIGISPDCYHTAINNFPSLW</sequence>
<keyword evidence="6" id="KW-0539">Nucleus</keyword>
<dbReference type="CDD" id="cd12148">
    <property type="entry name" value="fungal_TF_MHR"/>
    <property type="match status" value="1"/>
</dbReference>
<dbReference type="PANTHER" id="PTHR31001">
    <property type="entry name" value="UNCHARACTERIZED TRANSCRIPTIONAL REGULATORY PROTEIN"/>
    <property type="match status" value="1"/>
</dbReference>
<feature type="compositionally biased region" description="Polar residues" evidence="7">
    <location>
        <begin position="125"/>
        <end position="136"/>
    </location>
</feature>
<organism evidence="9 10">
    <name type="scientific">Talaromyces proteolyticus</name>
    <dbReference type="NCBI Taxonomy" id="1131652"/>
    <lineage>
        <taxon>Eukaryota</taxon>
        <taxon>Fungi</taxon>
        <taxon>Dikarya</taxon>
        <taxon>Ascomycota</taxon>
        <taxon>Pezizomycotina</taxon>
        <taxon>Eurotiomycetes</taxon>
        <taxon>Eurotiomycetidae</taxon>
        <taxon>Eurotiales</taxon>
        <taxon>Trichocomaceae</taxon>
        <taxon>Talaromyces</taxon>
        <taxon>Talaromyces sect. Bacilispori</taxon>
    </lineage>
</organism>
<evidence type="ECO:0000256" key="6">
    <source>
        <dbReference type="ARBA" id="ARBA00023242"/>
    </source>
</evidence>
<dbReference type="GO" id="GO:0005634">
    <property type="term" value="C:nucleus"/>
    <property type="evidence" value="ECO:0007669"/>
    <property type="project" value="UniProtKB-SubCell"/>
</dbReference>
<evidence type="ECO:0000256" key="4">
    <source>
        <dbReference type="ARBA" id="ARBA00023125"/>
    </source>
</evidence>
<evidence type="ECO:0000256" key="1">
    <source>
        <dbReference type="ARBA" id="ARBA00004123"/>
    </source>
</evidence>
<dbReference type="Pfam" id="PF00172">
    <property type="entry name" value="Zn_clus"/>
    <property type="match status" value="1"/>
</dbReference>
<dbReference type="InterPro" id="IPR036864">
    <property type="entry name" value="Zn2-C6_fun-type_DNA-bd_sf"/>
</dbReference>
<evidence type="ECO:0000256" key="7">
    <source>
        <dbReference type="SAM" id="MobiDB-lite"/>
    </source>
</evidence>
<evidence type="ECO:0000313" key="9">
    <source>
        <dbReference type="EMBL" id="KAH8698477.1"/>
    </source>
</evidence>
<reference evidence="9" key="1">
    <citation type="submission" date="2021-12" db="EMBL/GenBank/DDBJ databases">
        <title>Convergent genome expansion in fungi linked to evolution of root-endophyte symbiosis.</title>
        <authorList>
            <consortium name="DOE Joint Genome Institute"/>
            <person name="Ke Y.-H."/>
            <person name="Bonito G."/>
            <person name="Liao H.-L."/>
            <person name="Looney B."/>
            <person name="Rojas-Flechas A."/>
            <person name="Nash J."/>
            <person name="Hameed K."/>
            <person name="Schadt C."/>
            <person name="Martin F."/>
            <person name="Crous P.W."/>
            <person name="Miettinen O."/>
            <person name="Magnuson J.K."/>
            <person name="Labbe J."/>
            <person name="Jacobson D."/>
            <person name="Doktycz M.J."/>
            <person name="Veneault-Fourrey C."/>
            <person name="Kuo A."/>
            <person name="Mondo S."/>
            <person name="Calhoun S."/>
            <person name="Riley R."/>
            <person name="Ohm R."/>
            <person name="LaButti K."/>
            <person name="Andreopoulos B."/>
            <person name="Pangilinan J."/>
            <person name="Nolan M."/>
            <person name="Tritt A."/>
            <person name="Clum A."/>
            <person name="Lipzen A."/>
            <person name="Daum C."/>
            <person name="Barry K."/>
            <person name="Grigoriev I.V."/>
            <person name="Vilgalys R."/>
        </authorList>
    </citation>
    <scope>NUCLEOTIDE SEQUENCE</scope>
    <source>
        <strain evidence="9">PMI_201</strain>
    </source>
</reference>
<comment type="caution">
    <text evidence="9">The sequence shown here is derived from an EMBL/GenBank/DDBJ whole genome shotgun (WGS) entry which is preliminary data.</text>
</comment>
<evidence type="ECO:0000256" key="3">
    <source>
        <dbReference type="ARBA" id="ARBA00023015"/>
    </source>
</evidence>
<dbReference type="InterPro" id="IPR007219">
    <property type="entry name" value="XnlR_reg_dom"/>
</dbReference>
<dbReference type="GO" id="GO:0006351">
    <property type="term" value="P:DNA-templated transcription"/>
    <property type="evidence" value="ECO:0007669"/>
    <property type="project" value="InterPro"/>
</dbReference>
<dbReference type="GO" id="GO:0003677">
    <property type="term" value="F:DNA binding"/>
    <property type="evidence" value="ECO:0007669"/>
    <property type="project" value="UniProtKB-KW"/>
</dbReference>
<dbReference type="GO" id="GO:0000981">
    <property type="term" value="F:DNA-binding transcription factor activity, RNA polymerase II-specific"/>
    <property type="evidence" value="ECO:0007669"/>
    <property type="project" value="InterPro"/>
</dbReference>
<dbReference type="InterPro" id="IPR001138">
    <property type="entry name" value="Zn2Cys6_DnaBD"/>
</dbReference>
<dbReference type="SMART" id="SM00906">
    <property type="entry name" value="Fungal_trans"/>
    <property type="match status" value="1"/>
</dbReference>
<dbReference type="PROSITE" id="PS00463">
    <property type="entry name" value="ZN2_CY6_FUNGAL_1"/>
    <property type="match status" value="1"/>
</dbReference>
<dbReference type="EMBL" id="JAJTJA010000005">
    <property type="protein sequence ID" value="KAH8698477.1"/>
    <property type="molecule type" value="Genomic_DNA"/>
</dbReference>
<keyword evidence="4" id="KW-0238">DNA-binding</keyword>
<dbReference type="InterPro" id="IPR050613">
    <property type="entry name" value="Sec_Metabolite_Reg"/>
</dbReference>
<evidence type="ECO:0000256" key="5">
    <source>
        <dbReference type="ARBA" id="ARBA00023163"/>
    </source>
</evidence>
<keyword evidence="2" id="KW-0479">Metal-binding</keyword>
<evidence type="ECO:0000313" key="10">
    <source>
        <dbReference type="Proteomes" id="UP001201262"/>
    </source>
</evidence>
<feature type="compositionally biased region" description="Polar residues" evidence="7">
    <location>
        <begin position="1"/>
        <end position="14"/>
    </location>
</feature>
<feature type="domain" description="Zn(2)-C6 fungal-type" evidence="8">
    <location>
        <begin position="24"/>
        <end position="55"/>
    </location>
</feature>
<dbReference type="Pfam" id="PF04082">
    <property type="entry name" value="Fungal_trans"/>
    <property type="match status" value="1"/>
</dbReference>
<keyword evidence="5" id="KW-0804">Transcription</keyword>
<accession>A0AAD4KSP1</accession>
<gene>
    <name evidence="9" type="ORF">BGW36DRAFT_376178</name>
</gene>
<evidence type="ECO:0000256" key="2">
    <source>
        <dbReference type="ARBA" id="ARBA00022723"/>
    </source>
</evidence>
<evidence type="ECO:0000259" key="8">
    <source>
        <dbReference type="PROSITE" id="PS50048"/>
    </source>
</evidence>
<proteinExistence type="predicted"/>
<dbReference type="AlphaFoldDB" id="A0AAD4KSP1"/>
<comment type="subcellular location">
    <subcellularLocation>
        <location evidence="1">Nucleus</location>
    </subcellularLocation>
</comment>
<keyword evidence="10" id="KW-1185">Reference proteome</keyword>
<dbReference type="GeneID" id="70246143"/>
<dbReference type="PROSITE" id="PS50048">
    <property type="entry name" value="ZN2_CY6_FUNGAL_2"/>
    <property type="match status" value="1"/>
</dbReference>